<name>A0A6P8AXC6_PYRGI</name>
<dbReference type="Proteomes" id="UP000515153">
    <property type="component" value="Chromosome VII"/>
</dbReference>
<dbReference type="RefSeq" id="XP_030979578.1">
    <property type="nucleotide sequence ID" value="XM_031130062.1"/>
</dbReference>
<reference evidence="1 2" key="1">
    <citation type="journal article" date="2019" name="Mol. Biol. Evol.">
        <title>Blast fungal genomes show frequent chromosomal changes, gene gains and losses, and effector gene turnover.</title>
        <authorList>
            <person name="Gomez Luciano L.B."/>
            <person name="Jason Tsai I."/>
            <person name="Chuma I."/>
            <person name="Tosa Y."/>
            <person name="Chen Y.H."/>
            <person name="Li J.Y."/>
            <person name="Li M.Y."/>
            <person name="Jade Lu M.Y."/>
            <person name="Nakayashiki H."/>
            <person name="Li W.H."/>
        </authorList>
    </citation>
    <scope>NUCLEOTIDE SEQUENCE [LARGE SCALE GENOMIC DNA]</scope>
    <source>
        <strain evidence="1 2">NI907</strain>
    </source>
</reference>
<organism evidence="1 2">
    <name type="scientific">Pyricularia grisea</name>
    <name type="common">Crabgrass-specific blast fungus</name>
    <name type="synonym">Magnaporthe grisea</name>
    <dbReference type="NCBI Taxonomy" id="148305"/>
    <lineage>
        <taxon>Eukaryota</taxon>
        <taxon>Fungi</taxon>
        <taxon>Dikarya</taxon>
        <taxon>Ascomycota</taxon>
        <taxon>Pezizomycotina</taxon>
        <taxon>Sordariomycetes</taxon>
        <taxon>Sordariomycetidae</taxon>
        <taxon>Magnaporthales</taxon>
        <taxon>Pyriculariaceae</taxon>
        <taxon>Pyricularia</taxon>
    </lineage>
</organism>
<proteinExistence type="predicted"/>
<reference evidence="2" key="3">
    <citation type="submission" date="2025-08" db="UniProtKB">
        <authorList>
            <consortium name="RefSeq"/>
        </authorList>
    </citation>
    <scope>IDENTIFICATION</scope>
    <source>
        <strain evidence="2">NI907</strain>
    </source>
</reference>
<keyword evidence="1" id="KW-1185">Reference proteome</keyword>
<reference evidence="2" key="2">
    <citation type="submission" date="2019-10" db="EMBL/GenBank/DDBJ databases">
        <authorList>
            <consortium name="NCBI Genome Project"/>
        </authorList>
    </citation>
    <scope>NUCLEOTIDE SEQUENCE</scope>
    <source>
        <strain evidence="2">NI907</strain>
    </source>
</reference>
<evidence type="ECO:0000313" key="2">
    <source>
        <dbReference type="RefSeq" id="XP_030979578.1"/>
    </source>
</evidence>
<gene>
    <name evidence="2" type="ORF">PgNI_10086</name>
</gene>
<evidence type="ECO:0000313" key="1">
    <source>
        <dbReference type="Proteomes" id="UP000515153"/>
    </source>
</evidence>
<dbReference type="GeneID" id="41964970"/>
<sequence length="169" mass="17837">MICGHATVIATIPKPRTGNPAYPVGIGGAIPFGGTGSADMPGNTFLGDVRMGATGDGGSSVVHYEHGRTKPRGLRLLEETSSSPDDRLLSVLEVLKSNHSSERQSINHFQGGNGPVHGKTPRALNCLLNPRMTQGVNICMAITWHVTVNAYSSDPLGRRLGVRTQSSIP</sequence>
<dbReference type="AlphaFoldDB" id="A0A6P8AXC6"/>
<dbReference type="KEGG" id="pgri:PgNI_10086"/>
<accession>A0A6P8AXC6</accession>
<protein>
    <submittedName>
        <fullName evidence="2">Uncharacterized protein</fullName>
    </submittedName>
</protein>